<protein>
    <submittedName>
        <fullName evidence="2">Uncharacterized protein</fullName>
    </submittedName>
</protein>
<keyword evidence="1" id="KW-1133">Transmembrane helix</keyword>
<feature type="transmembrane region" description="Helical" evidence="1">
    <location>
        <begin position="173"/>
        <end position="200"/>
    </location>
</feature>
<keyword evidence="3" id="KW-1185">Reference proteome</keyword>
<sequence length="247" mass="28142">MSSIRQTQSWLKDIFLILKKTKNHSLVIGYTYLFIFLVLPSLPLIQFLSPIVIILWPVAVVQIINFYRSSDNKKISIFKLDSQIKKSIPQLLRIGLITFFYALVISTFLSPQMQSIVEQANAGDSVLDAAVFLKLILKLFLFMLPLFAATWFSPMIVVYRGEGIFKALKSSIAAILIYIIPLLLTWVSMIVIFAVLIYIFQNFLLLFGLSQAAYIAISTIIIFSLTALYIAALFIFQFLGYKQIFKL</sequence>
<feature type="transmembrane region" description="Helical" evidence="1">
    <location>
        <begin position="21"/>
        <end position="39"/>
    </location>
</feature>
<proteinExistence type="predicted"/>
<name>A0A0H4IYI6_9PROT</name>
<keyword evidence="1" id="KW-0812">Transmembrane</keyword>
<feature type="transmembrane region" description="Helical" evidence="1">
    <location>
        <begin position="212"/>
        <end position="239"/>
    </location>
</feature>
<gene>
    <name evidence="2" type="ORF">VI33_02135</name>
</gene>
<dbReference type="AlphaFoldDB" id="A0A0H4IYI6"/>
<evidence type="ECO:0000313" key="2">
    <source>
        <dbReference type="EMBL" id="AKO65569.1"/>
    </source>
</evidence>
<feature type="transmembrane region" description="Helical" evidence="1">
    <location>
        <begin position="129"/>
        <end position="152"/>
    </location>
</feature>
<dbReference type="Proteomes" id="UP000066549">
    <property type="component" value="Chromosome"/>
</dbReference>
<feature type="transmembrane region" description="Helical" evidence="1">
    <location>
        <begin position="45"/>
        <end position="67"/>
    </location>
</feature>
<organism evidence="2 3">
    <name type="scientific">Methylophilales bacterium MBRS-H7</name>
    <dbReference type="NCBI Taxonomy" id="1623450"/>
    <lineage>
        <taxon>Bacteria</taxon>
        <taxon>Pseudomonadati</taxon>
        <taxon>Pseudomonadota</taxon>
        <taxon>Betaproteobacteria</taxon>
        <taxon>Nitrosomonadales</taxon>
        <taxon>OM43 clade</taxon>
    </lineage>
</organism>
<reference evidence="2 3" key="1">
    <citation type="submission" date="2015-03" db="EMBL/GenBank/DDBJ databases">
        <title>Comparative analysis of the OM43 clade including a novel species from Red Sea uncovers genomic and metabolic diversity among marine methylotrophs.</title>
        <authorList>
            <person name="Jimenez-Infante F."/>
            <person name="Ngugi D.K."/>
            <person name="Vinu M."/>
            <person name="Alam I."/>
            <person name="Kamau A."/>
            <person name="Blom J."/>
            <person name="Bajic V.B."/>
            <person name="Stingl U."/>
        </authorList>
    </citation>
    <scope>NUCLEOTIDE SEQUENCE [LARGE SCALE GENOMIC DNA]</scope>
    <source>
        <strain evidence="2 3">MBRSH7</strain>
    </source>
</reference>
<keyword evidence="1" id="KW-0472">Membrane</keyword>
<accession>A0A0H4IYI6</accession>
<evidence type="ECO:0000256" key="1">
    <source>
        <dbReference type="SAM" id="Phobius"/>
    </source>
</evidence>
<feature type="transmembrane region" description="Helical" evidence="1">
    <location>
        <begin position="88"/>
        <end position="109"/>
    </location>
</feature>
<evidence type="ECO:0000313" key="3">
    <source>
        <dbReference type="Proteomes" id="UP000066549"/>
    </source>
</evidence>
<dbReference type="EMBL" id="CP011002">
    <property type="protein sequence ID" value="AKO65569.1"/>
    <property type="molecule type" value="Genomic_DNA"/>
</dbReference>
<dbReference type="PATRIC" id="fig|1623450.3.peg.425"/>